<dbReference type="InterPro" id="IPR025944">
    <property type="entry name" value="Sigma_54_int_dom_CS"/>
</dbReference>
<dbReference type="Gene3D" id="3.40.50.2300">
    <property type="match status" value="1"/>
</dbReference>
<keyword evidence="4" id="KW-0804">Transcription</keyword>
<keyword evidence="3" id="KW-0805">Transcription regulation</keyword>
<dbReference type="EMBL" id="VLLN01000025">
    <property type="protein sequence ID" value="TWJ16680.1"/>
    <property type="molecule type" value="Genomic_DNA"/>
</dbReference>
<dbReference type="Proteomes" id="UP000319449">
    <property type="component" value="Unassembled WGS sequence"/>
</dbReference>
<proteinExistence type="predicted"/>
<dbReference type="Gene3D" id="1.10.10.60">
    <property type="entry name" value="Homeodomain-like"/>
    <property type="match status" value="1"/>
</dbReference>
<dbReference type="SUPFAM" id="SSF46689">
    <property type="entry name" value="Homeodomain-like"/>
    <property type="match status" value="1"/>
</dbReference>
<feature type="domain" description="Sigma-54 factor interaction" evidence="6">
    <location>
        <begin position="147"/>
        <end position="376"/>
    </location>
</feature>
<dbReference type="RefSeq" id="WP_145024689.1">
    <property type="nucleotide sequence ID" value="NZ_VLLN01000025.1"/>
</dbReference>
<reference evidence="8 9" key="1">
    <citation type="submission" date="2019-07" db="EMBL/GenBank/DDBJ databases">
        <title>Genomic Encyclopedia of Archaeal and Bacterial Type Strains, Phase II (KMG-II): from individual species to whole genera.</title>
        <authorList>
            <person name="Goeker M."/>
        </authorList>
    </citation>
    <scope>NUCLEOTIDE SEQUENCE [LARGE SCALE GENOMIC DNA]</scope>
    <source>
        <strain evidence="8 9">ATCC BAA-1139</strain>
    </source>
</reference>
<dbReference type="InterPro" id="IPR058031">
    <property type="entry name" value="AAA_lid_NorR"/>
</dbReference>
<dbReference type="SUPFAM" id="SSF52540">
    <property type="entry name" value="P-loop containing nucleoside triphosphate hydrolases"/>
    <property type="match status" value="1"/>
</dbReference>
<keyword evidence="1" id="KW-0547">Nucleotide-binding</keyword>
<dbReference type="PROSITE" id="PS50045">
    <property type="entry name" value="SIGMA54_INTERACT_4"/>
    <property type="match status" value="1"/>
</dbReference>
<dbReference type="PROSITE" id="PS00675">
    <property type="entry name" value="SIGMA54_INTERACT_1"/>
    <property type="match status" value="1"/>
</dbReference>
<dbReference type="InterPro" id="IPR003593">
    <property type="entry name" value="AAA+_ATPase"/>
</dbReference>
<evidence type="ECO:0000256" key="4">
    <source>
        <dbReference type="ARBA" id="ARBA00023163"/>
    </source>
</evidence>
<dbReference type="InterPro" id="IPR002078">
    <property type="entry name" value="Sigma_54_int"/>
</dbReference>
<dbReference type="GO" id="GO:0006355">
    <property type="term" value="P:regulation of DNA-templated transcription"/>
    <property type="evidence" value="ECO:0007669"/>
    <property type="project" value="InterPro"/>
</dbReference>
<dbReference type="Gene3D" id="3.40.50.300">
    <property type="entry name" value="P-loop containing nucleotide triphosphate hydrolases"/>
    <property type="match status" value="1"/>
</dbReference>
<keyword evidence="5" id="KW-0597">Phosphoprotein</keyword>
<evidence type="ECO:0000256" key="5">
    <source>
        <dbReference type="PROSITE-ProRule" id="PRU00169"/>
    </source>
</evidence>
<dbReference type="FunFam" id="3.40.50.300:FF:000006">
    <property type="entry name" value="DNA-binding transcriptional regulator NtrC"/>
    <property type="match status" value="1"/>
</dbReference>
<evidence type="ECO:0000313" key="8">
    <source>
        <dbReference type="EMBL" id="TWJ16680.1"/>
    </source>
</evidence>
<dbReference type="PANTHER" id="PTHR32071:SF113">
    <property type="entry name" value="ALGINATE BIOSYNTHESIS TRANSCRIPTIONAL REGULATORY PROTEIN ALGB"/>
    <property type="match status" value="1"/>
</dbReference>
<dbReference type="CDD" id="cd00156">
    <property type="entry name" value="REC"/>
    <property type="match status" value="1"/>
</dbReference>
<dbReference type="SMART" id="SM00382">
    <property type="entry name" value="AAA"/>
    <property type="match status" value="1"/>
</dbReference>
<evidence type="ECO:0000256" key="1">
    <source>
        <dbReference type="ARBA" id="ARBA00022741"/>
    </source>
</evidence>
<dbReference type="Pfam" id="PF00072">
    <property type="entry name" value="Response_reg"/>
    <property type="match status" value="1"/>
</dbReference>
<feature type="domain" description="Response regulatory" evidence="7">
    <location>
        <begin position="7"/>
        <end position="121"/>
    </location>
</feature>
<dbReference type="InterPro" id="IPR025662">
    <property type="entry name" value="Sigma_54_int_dom_ATP-bd_1"/>
</dbReference>
<dbReference type="SUPFAM" id="SSF52172">
    <property type="entry name" value="CheY-like"/>
    <property type="match status" value="1"/>
</dbReference>
<dbReference type="PRINTS" id="PR01590">
    <property type="entry name" value="HTHFIS"/>
</dbReference>
<dbReference type="GO" id="GO:0005524">
    <property type="term" value="F:ATP binding"/>
    <property type="evidence" value="ECO:0007669"/>
    <property type="project" value="UniProtKB-KW"/>
</dbReference>
<dbReference type="CDD" id="cd00009">
    <property type="entry name" value="AAA"/>
    <property type="match status" value="1"/>
</dbReference>
<dbReference type="InterPro" id="IPR011006">
    <property type="entry name" value="CheY-like_superfamily"/>
</dbReference>
<sequence length="452" mass="49784">MSGTKGCILLAEDDATFRSFVRTILEDEGYEVCIARDGREGSQLLGQESFDLVISDLKMPYKSGLELFRETRQDPGAPQFVFLTAYGTVDEAVAAMKEGAVDFLTKPLSAPEALLNLVNRVMENQQLTRTLRAMKESTSTGLPPEELIFAGQAMKLVRNLVRDVAGTMATVLIYGESGTGKELIARTIHLRGPGGKAPFVPLNCAAIPENLLESELFGHEKGAFTGAIQARQGKFELARGGTIFLDEIGEMPVSLQAKLLRVLQERVFERVGGSREIRADVRVIAATNRDLQEELAGHRFREDLYYRLNVFPIHLPPLRERADAIPLLANFFLGHFSGQIGKKLKGIEPGAEAAMSRYAWPGNIRELQNVLERAVILAQGTVRCAHLPDGLLSKDAPAGMDSREALKSVERDLITKALASHGGNRRLAAEELGISRRTLQYKLKEYGLLEDR</sequence>
<dbReference type="OrthoDB" id="9814761at2"/>
<dbReference type="AlphaFoldDB" id="A0A562VFJ9"/>
<dbReference type="Pfam" id="PF25601">
    <property type="entry name" value="AAA_lid_14"/>
    <property type="match status" value="1"/>
</dbReference>
<evidence type="ECO:0000256" key="2">
    <source>
        <dbReference type="ARBA" id="ARBA00022840"/>
    </source>
</evidence>
<dbReference type="Gene3D" id="1.10.8.60">
    <property type="match status" value="1"/>
</dbReference>
<evidence type="ECO:0000259" key="7">
    <source>
        <dbReference type="PROSITE" id="PS50110"/>
    </source>
</evidence>
<organism evidence="8 9">
    <name type="scientific">Geobacter argillaceus</name>
    <dbReference type="NCBI Taxonomy" id="345631"/>
    <lineage>
        <taxon>Bacteria</taxon>
        <taxon>Pseudomonadati</taxon>
        <taxon>Thermodesulfobacteriota</taxon>
        <taxon>Desulfuromonadia</taxon>
        <taxon>Geobacterales</taxon>
        <taxon>Geobacteraceae</taxon>
        <taxon>Geobacter</taxon>
    </lineage>
</organism>
<dbReference type="InterPro" id="IPR002197">
    <property type="entry name" value="HTH_Fis"/>
</dbReference>
<dbReference type="GO" id="GO:0000160">
    <property type="term" value="P:phosphorelay signal transduction system"/>
    <property type="evidence" value="ECO:0007669"/>
    <property type="project" value="InterPro"/>
</dbReference>
<evidence type="ECO:0000256" key="3">
    <source>
        <dbReference type="ARBA" id="ARBA00023015"/>
    </source>
</evidence>
<dbReference type="PROSITE" id="PS50110">
    <property type="entry name" value="RESPONSE_REGULATORY"/>
    <property type="match status" value="1"/>
</dbReference>
<feature type="modified residue" description="4-aspartylphosphate" evidence="5">
    <location>
        <position position="56"/>
    </location>
</feature>
<keyword evidence="9" id="KW-1185">Reference proteome</keyword>
<dbReference type="InterPro" id="IPR009057">
    <property type="entry name" value="Homeodomain-like_sf"/>
</dbReference>
<dbReference type="SMART" id="SM00448">
    <property type="entry name" value="REC"/>
    <property type="match status" value="1"/>
</dbReference>
<keyword evidence="2" id="KW-0067">ATP-binding</keyword>
<gene>
    <name evidence="8" type="ORF">JN12_03252</name>
</gene>
<protein>
    <submittedName>
        <fullName evidence="8">DNA-binding NtrC family response regulator</fullName>
    </submittedName>
</protein>
<dbReference type="GO" id="GO:0043565">
    <property type="term" value="F:sequence-specific DNA binding"/>
    <property type="evidence" value="ECO:0007669"/>
    <property type="project" value="InterPro"/>
</dbReference>
<dbReference type="Pfam" id="PF02954">
    <property type="entry name" value="HTH_8"/>
    <property type="match status" value="1"/>
</dbReference>
<name>A0A562VFJ9_9BACT</name>
<dbReference type="InterPro" id="IPR027417">
    <property type="entry name" value="P-loop_NTPase"/>
</dbReference>
<comment type="caution">
    <text evidence="8">The sequence shown here is derived from an EMBL/GenBank/DDBJ whole genome shotgun (WGS) entry which is preliminary data.</text>
</comment>
<dbReference type="PROSITE" id="PS00688">
    <property type="entry name" value="SIGMA54_INTERACT_3"/>
    <property type="match status" value="1"/>
</dbReference>
<dbReference type="Pfam" id="PF00158">
    <property type="entry name" value="Sigma54_activat"/>
    <property type="match status" value="1"/>
</dbReference>
<evidence type="ECO:0000259" key="6">
    <source>
        <dbReference type="PROSITE" id="PS50045"/>
    </source>
</evidence>
<keyword evidence="8" id="KW-0238">DNA-binding</keyword>
<accession>A0A562VFJ9</accession>
<dbReference type="PANTHER" id="PTHR32071">
    <property type="entry name" value="TRANSCRIPTIONAL REGULATORY PROTEIN"/>
    <property type="match status" value="1"/>
</dbReference>
<evidence type="ECO:0000313" key="9">
    <source>
        <dbReference type="Proteomes" id="UP000319449"/>
    </source>
</evidence>
<dbReference type="InterPro" id="IPR001789">
    <property type="entry name" value="Sig_transdc_resp-reg_receiver"/>
</dbReference>